<protein>
    <submittedName>
        <fullName evidence="1">Uncharacterized protein</fullName>
    </submittedName>
</protein>
<dbReference type="RefSeq" id="WP_062032637.1">
    <property type="nucleotide sequence ID" value="NZ_CP043307.1"/>
</dbReference>
<dbReference type="EMBL" id="FUUY01000008">
    <property type="protein sequence ID" value="SJX22917.1"/>
    <property type="molecule type" value="Genomic_DNA"/>
</dbReference>
<name>A0A1R7QFE2_ACIJO</name>
<gene>
    <name evidence="1" type="ORF">ACNJC6_02570</name>
</gene>
<organism evidence="1 2">
    <name type="scientific">Acinetobacter johnsonii</name>
    <dbReference type="NCBI Taxonomy" id="40214"/>
    <lineage>
        <taxon>Bacteria</taxon>
        <taxon>Pseudomonadati</taxon>
        <taxon>Pseudomonadota</taxon>
        <taxon>Gammaproteobacteria</taxon>
        <taxon>Moraxellales</taxon>
        <taxon>Moraxellaceae</taxon>
        <taxon>Acinetobacter</taxon>
    </lineage>
</organism>
<dbReference type="AlphaFoldDB" id="A0A1R7QFE2"/>
<dbReference type="InterPro" id="IPR021284">
    <property type="entry name" value="DUF2750"/>
</dbReference>
<evidence type="ECO:0000313" key="1">
    <source>
        <dbReference type="EMBL" id="SJX22917.1"/>
    </source>
</evidence>
<evidence type="ECO:0000313" key="2">
    <source>
        <dbReference type="Proteomes" id="UP000196240"/>
    </source>
</evidence>
<accession>A0A1R7QFE2</accession>
<sequence>MYKILKLQPISNHLYLKINILRGMMYCGILWGLYNAEQQGWAMTSDHDDYVFPFWLNGLHAHQYAQLHWPNYIPKKITPQDFQSALLPTLSRLKVTPALCNGTKRMKLSTSQMRHFFFNDRILAPA</sequence>
<dbReference type="Pfam" id="PF11042">
    <property type="entry name" value="DUF2750"/>
    <property type="match status" value="1"/>
</dbReference>
<proteinExistence type="predicted"/>
<dbReference type="Proteomes" id="UP000196240">
    <property type="component" value="Unassembled WGS sequence"/>
</dbReference>
<reference evidence="1 2" key="1">
    <citation type="submission" date="2017-02" db="EMBL/GenBank/DDBJ databases">
        <authorList>
            <person name="Peterson S.W."/>
        </authorList>
    </citation>
    <scope>NUCLEOTIDE SEQUENCE [LARGE SCALE GENOMIC DNA]</scope>
    <source>
        <strain evidence="1">C6</strain>
    </source>
</reference>